<dbReference type="STRING" id="35608.A0A2U1N471"/>
<protein>
    <submittedName>
        <fullName evidence="3">Uncharacterized protein</fullName>
    </submittedName>
</protein>
<keyword evidence="4" id="KW-1185">Reference proteome</keyword>
<evidence type="ECO:0000313" key="4">
    <source>
        <dbReference type="Proteomes" id="UP000245207"/>
    </source>
</evidence>
<gene>
    <name evidence="3" type="ORF">CTI12_AA129290</name>
</gene>
<reference evidence="3 4" key="1">
    <citation type="journal article" date="2018" name="Mol. Plant">
        <title>The genome of Artemisia annua provides insight into the evolution of Asteraceae family and artemisinin biosynthesis.</title>
        <authorList>
            <person name="Shen Q."/>
            <person name="Zhang L."/>
            <person name="Liao Z."/>
            <person name="Wang S."/>
            <person name="Yan T."/>
            <person name="Shi P."/>
            <person name="Liu M."/>
            <person name="Fu X."/>
            <person name="Pan Q."/>
            <person name="Wang Y."/>
            <person name="Lv Z."/>
            <person name="Lu X."/>
            <person name="Zhang F."/>
            <person name="Jiang W."/>
            <person name="Ma Y."/>
            <person name="Chen M."/>
            <person name="Hao X."/>
            <person name="Li L."/>
            <person name="Tang Y."/>
            <person name="Lv G."/>
            <person name="Zhou Y."/>
            <person name="Sun X."/>
            <person name="Brodelius P.E."/>
            <person name="Rose J.K.C."/>
            <person name="Tang K."/>
        </authorList>
    </citation>
    <scope>NUCLEOTIDE SEQUENCE [LARGE SCALE GENOMIC DNA]</scope>
    <source>
        <strain evidence="4">cv. Huhao1</strain>
        <tissue evidence="3">Leaf</tissue>
    </source>
</reference>
<organism evidence="3 4">
    <name type="scientific">Artemisia annua</name>
    <name type="common">Sweet wormwood</name>
    <dbReference type="NCBI Taxonomy" id="35608"/>
    <lineage>
        <taxon>Eukaryota</taxon>
        <taxon>Viridiplantae</taxon>
        <taxon>Streptophyta</taxon>
        <taxon>Embryophyta</taxon>
        <taxon>Tracheophyta</taxon>
        <taxon>Spermatophyta</taxon>
        <taxon>Magnoliopsida</taxon>
        <taxon>eudicotyledons</taxon>
        <taxon>Gunneridae</taxon>
        <taxon>Pentapetalae</taxon>
        <taxon>asterids</taxon>
        <taxon>campanulids</taxon>
        <taxon>Asterales</taxon>
        <taxon>Asteraceae</taxon>
        <taxon>Asteroideae</taxon>
        <taxon>Anthemideae</taxon>
        <taxon>Artemisiinae</taxon>
        <taxon>Artemisia</taxon>
    </lineage>
</organism>
<keyword evidence="1" id="KW-0175">Coiled coil</keyword>
<dbReference type="AlphaFoldDB" id="A0A2U1N471"/>
<evidence type="ECO:0000256" key="2">
    <source>
        <dbReference type="SAM" id="MobiDB-lite"/>
    </source>
</evidence>
<dbReference type="Proteomes" id="UP000245207">
    <property type="component" value="Unassembled WGS sequence"/>
</dbReference>
<sequence>MTEIRIKQGCCMMQNQKRTKRPRDEAHNKPLKFIPGLTLSQHPPEQRKDLFLMKLKDVMKAKSLHPTEFEGYTIRERFAKMGWEQLLNFKCDKIYRRVVIQWTASLSRNGDELIGIVDGKSYIITPTIIRDLLKVDTRTDLPYVRFKEADLQTPTDENKRRWIKACTTVFGTHEDVKVINSHGYEVEKMIPLVQIMWRIGMWTFHPRIGDIYWAKAREIYLLHALFTGDYLCSFAHLMIDDIWDMYEQEQRNAIPHGYYISEILNRLGAVSKDEYVEVFNPKRCLISRATFHPGLVFSESSTEYIIDAYTTELRVTFPKKVKQGEVPRQPAPQFGQPSLKPNQQSSHNEKQHKELITMITNLKKQMEGHALEAKRSIEKQAEEREKSVVAIIQKQMKDQALEAKRRELEIEKRAEEREKSVVAIVQKQMKDQALEAKRRELEIEKHVEEREKSLVAIVQKQMKDQALEAKGRELEIEKRGEEREKALVASVQKQMEEMERRAEIRTHAIIWDIEKQRYLYEQEQDHLRMAWNQVNGVDGFQFPKMSHSSFHPPQVGSIFYDPTQGDEIPHAFQSIYRDIYGPRR</sequence>
<comment type="caution">
    <text evidence="3">The sequence shown here is derived from an EMBL/GenBank/DDBJ whole genome shotgun (WGS) entry which is preliminary data.</text>
</comment>
<feature type="compositionally biased region" description="Polar residues" evidence="2">
    <location>
        <begin position="335"/>
        <end position="346"/>
    </location>
</feature>
<dbReference type="EMBL" id="PKPP01003661">
    <property type="protein sequence ID" value="PWA68318.1"/>
    <property type="molecule type" value="Genomic_DNA"/>
</dbReference>
<feature type="coiled-coil region" evidence="1">
    <location>
        <begin position="398"/>
        <end position="451"/>
    </location>
</feature>
<feature type="region of interest" description="Disordered" evidence="2">
    <location>
        <begin position="321"/>
        <end position="351"/>
    </location>
</feature>
<evidence type="ECO:0000313" key="3">
    <source>
        <dbReference type="EMBL" id="PWA68318.1"/>
    </source>
</evidence>
<name>A0A2U1N471_ARTAN</name>
<proteinExistence type="predicted"/>
<accession>A0A2U1N471</accession>
<evidence type="ECO:0000256" key="1">
    <source>
        <dbReference type="SAM" id="Coils"/>
    </source>
</evidence>